<feature type="domain" description="Nucleoporin Nup133/Nup155-like N-terminal" evidence="17">
    <location>
        <begin position="26"/>
        <end position="337"/>
    </location>
</feature>
<dbReference type="PANTHER" id="PTHR13405:SF11">
    <property type="entry name" value="NUCLEAR PORE COMPLEX PROTEIN NUP133"/>
    <property type="match status" value="1"/>
</dbReference>
<evidence type="ECO:0000256" key="11">
    <source>
        <dbReference type="ARBA" id="ARBA00023242"/>
    </source>
</evidence>
<dbReference type="GO" id="GO:0048731">
    <property type="term" value="P:system development"/>
    <property type="evidence" value="ECO:0007669"/>
    <property type="project" value="UniProtKB-ARBA"/>
</dbReference>
<dbReference type="Pfam" id="PF08801">
    <property type="entry name" value="Nucleoporin_N"/>
    <property type="match status" value="1"/>
</dbReference>
<dbReference type="Gene3D" id="1.25.40.700">
    <property type="match status" value="1"/>
</dbReference>
<dbReference type="STRING" id="55661.A0A091G6U7"/>
<evidence type="ECO:0000259" key="16">
    <source>
        <dbReference type="Pfam" id="PF03177"/>
    </source>
</evidence>
<proteinExistence type="inferred from homology"/>
<dbReference type="InterPro" id="IPR014908">
    <property type="entry name" value="Nucleoporin_Nup133/Nup155_N"/>
</dbReference>
<feature type="non-terminal residue" evidence="18">
    <location>
        <position position="1093"/>
    </location>
</feature>
<evidence type="ECO:0000313" key="18">
    <source>
        <dbReference type="EMBL" id="KFO77061.1"/>
    </source>
</evidence>
<evidence type="ECO:0000256" key="6">
    <source>
        <dbReference type="ARBA" id="ARBA00022816"/>
    </source>
</evidence>
<accession>A0A091G6U7</accession>
<dbReference type="GO" id="GO:0031080">
    <property type="term" value="C:nuclear pore outer ring"/>
    <property type="evidence" value="ECO:0007669"/>
    <property type="project" value="TreeGrafter"/>
</dbReference>
<evidence type="ECO:0000256" key="5">
    <source>
        <dbReference type="ARBA" id="ARBA00022454"/>
    </source>
</evidence>
<dbReference type="FunFam" id="1.20.58.1380:FF:000001">
    <property type="entry name" value="Nuclear pore complex protein Nup133"/>
    <property type="match status" value="1"/>
</dbReference>
<evidence type="ECO:0000256" key="13">
    <source>
        <dbReference type="ARBA" id="ARBA00055775"/>
    </source>
</evidence>
<reference evidence="18 19" key="1">
    <citation type="submission" date="2014-04" db="EMBL/GenBank/DDBJ databases">
        <title>Genome evolution of avian class.</title>
        <authorList>
            <person name="Zhang G."/>
            <person name="Li C."/>
        </authorList>
    </citation>
    <scope>NUCLEOTIDE SEQUENCE [LARGE SCALE GENOMIC DNA]</scope>
    <source>
        <strain evidence="18">BGI_N303</strain>
    </source>
</reference>
<protein>
    <recommendedName>
        <fullName evidence="15">Nuclear pore complex protein Nup133</fullName>
    </recommendedName>
</protein>
<feature type="non-terminal residue" evidence="18">
    <location>
        <position position="1"/>
    </location>
</feature>
<keyword evidence="8" id="KW-0653">Protein transport</keyword>
<evidence type="ECO:0000256" key="7">
    <source>
        <dbReference type="ARBA" id="ARBA00022838"/>
    </source>
</evidence>
<evidence type="ECO:0000256" key="8">
    <source>
        <dbReference type="ARBA" id="ARBA00022927"/>
    </source>
</evidence>
<dbReference type="FunFam" id="2.130.10.10:FF:000238">
    <property type="entry name" value="Nuclear pore complex protein Nup133"/>
    <property type="match status" value="1"/>
</dbReference>
<evidence type="ECO:0000256" key="4">
    <source>
        <dbReference type="ARBA" id="ARBA00022448"/>
    </source>
</evidence>
<dbReference type="Proteomes" id="UP000053760">
    <property type="component" value="Unassembled WGS sequence"/>
</dbReference>
<keyword evidence="9" id="KW-0811">Translocation</keyword>
<dbReference type="AlphaFoldDB" id="A0A091G6U7"/>
<dbReference type="Pfam" id="PF03177">
    <property type="entry name" value="Nucleoporin_C"/>
    <property type="match status" value="1"/>
</dbReference>
<evidence type="ECO:0000313" key="19">
    <source>
        <dbReference type="Proteomes" id="UP000053760"/>
    </source>
</evidence>
<sequence length="1093" mass="123082">RGTPTRVIQHPSASETINYNVKAFGSSLPVKVMEALKEADADDQLSVQVDESGWAWLVHKEKLIIWKIGQSPVAKLSLCKELQLPPSDFQWSSSLAAISCLGSASDAPSLQSLALMVATSEGSVRYWPNIVHEGSYTETFTDFGGALCSFLTAIKGGSFILSSSRGQLVRLIPDSSGKIHQHALPQGQGMFSGIGRKVSSLLGILSPGNDIVISSVLWDKERSSFYMLTSSNLNKWEIDDSSERYILSWDINRILKEHITDAIWGSESNYEAIKGGVNVQYMDLQQNRDGLVILAAAWHPGDRPCLVYYTLITVEDKGYQMSDDVVVEVTQYNPSFQSEEDVLCCLLVPDFFSHAAYLYKEDKVFACSTGTGRISLPQEKIVFGIQGDSILGAGSCTGLPIFFAKKSGLITILSRENISLLPEDLEDSLSSSVAAPRSESPAFDTTSRLEIITQEDKTKLLKAAFLQYCRKDIVNAQSMVAELFPNNADVDSDDELDKAVTQISVDLIDDYPASDPRWAESVPEDKYNARFSHTSLILLHQLEDKTKAHFFFVEFLHQVGVFERLGIFPVRGMPMATRLLLCEHAEKLAAAIVLKNHHCRLPALVNGAILIALNKRECDVPPSLTPADVFFREVSQIDSIFECLLEEEEQVLKDLPIESLEWAQIVVNVNNIIKDMLQAACQYRQSRASLYKTGDLLGREPEYIPWTASSGLRAAMVRQHGIILKRVYPQVDSNLRSIVAEQLVALLDCFLDGYVAQLKSVDRPADQERYSNLEIEYVQKRSELLSPLLSLGQYQLAGALAEKYCDFDILVQMCEQTDNQVRLQHYMNQFADQNFSDFLFRWYLEKGKRGKLLSQPIAQHGQLASFLQAHEHLSWLHEINSQDFQKAHRTLQTLANMETRYFAKKKTLLGLSKLAALASDFSEDILQEKIEEISEQERFLLHQETLPEQLLAEKQLNLNDMPVLSASQLIDMYICDENRRANEYDFKKALDLLEYIDEVRKMDVNDLKLKILCKALQRDGWSSSDGKDDPIEASKDSIFVKIVQKLLKEGVQLSEYLPEVKDLLQANELGNLKYNAYFEFVLKANYEFYVQGQ</sequence>
<comment type="subunit">
    <text evidence="14">Forms part of the Nup160 subcomplex in the nuclear pore which is composed of NUP160, NUP133, NUP107 and Nup96. This complex plays a role in RNA export and in tethering Nup98 and NUP153 to the nucleus.</text>
</comment>
<feature type="domain" description="Nucleoporin Nup133/Nup155-like C-terminal" evidence="16">
    <location>
        <begin position="679"/>
        <end position="987"/>
    </location>
</feature>
<dbReference type="GO" id="GO:0016973">
    <property type="term" value="P:poly(A)+ mRNA export from nucleus"/>
    <property type="evidence" value="ECO:0007669"/>
    <property type="project" value="TreeGrafter"/>
</dbReference>
<keyword evidence="12" id="KW-0137">Centromere</keyword>
<dbReference type="InterPro" id="IPR007187">
    <property type="entry name" value="Nucleoporin_Nup133/Nup155_C"/>
</dbReference>
<comment type="function">
    <text evidence="13">Involved in poly(A)+ RNA transport. Involved in nephrogenesis.</text>
</comment>
<organism evidence="18 19">
    <name type="scientific">Cuculus canorus</name>
    <name type="common">Common cuckoo</name>
    <dbReference type="NCBI Taxonomy" id="55661"/>
    <lineage>
        <taxon>Eukaryota</taxon>
        <taxon>Metazoa</taxon>
        <taxon>Chordata</taxon>
        <taxon>Craniata</taxon>
        <taxon>Vertebrata</taxon>
        <taxon>Euteleostomi</taxon>
        <taxon>Archelosauria</taxon>
        <taxon>Archosauria</taxon>
        <taxon>Dinosauria</taxon>
        <taxon>Saurischia</taxon>
        <taxon>Theropoda</taxon>
        <taxon>Coelurosauria</taxon>
        <taxon>Aves</taxon>
        <taxon>Neognathae</taxon>
        <taxon>Neoaves</taxon>
        <taxon>Otidimorphae</taxon>
        <taxon>Cuculiformes</taxon>
        <taxon>Cuculidae</taxon>
        <taxon>Cuculus</taxon>
    </lineage>
</organism>
<dbReference type="Gene3D" id="1.20.58.1380">
    <property type="match status" value="1"/>
</dbReference>
<keyword evidence="6" id="KW-0509">mRNA transport</keyword>
<gene>
    <name evidence="18" type="ORF">N303_13383</name>
</gene>
<evidence type="ECO:0000256" key="1">
    <source>
        <dbReference type="ARBA" id="ARBA00004567"/>
    </source>
</evidence>
<evidence type="ECO:0000259" key="17">
    <source>
        <dbReference type="Pfam" id="PF08801"/>
    </source>
</evidence>
<dbReference type="Gene3D" id="2.130.10.10">
    <property type="entry name" value="YVTN repeat-like/Quinoprotein amine dehydrogenase"/>
    <property type="match status" value="1"/>
</dbReference>
<name>A0A091G6U7_CUCCA</name>
<dbReference type="InterPro" id="IPR015943">
    <property type="entry name" value="WD40/YVTN_repeat-like_dom_sf"/>
</dbReference>
<keyword evidence="7" id="KW-0995">Kinetochore</keyword>
<comment type="subcellular location">
    <subcellularLocation>
        <location evidence="2">Chromosome</location>
        <location evidence="2">Centromere</location>
        <location evidence="2">Kinetochore</location>
    </subcellularLocation>
    <subcellularLocation>
        <location evidence="1">Nucleus</location>
        <location evidence="1">Nuclear pore complex</location>
    </subcellularLocation>
</comment>
<evidence type="ECO:0000256" key="12">
    <source>
        <dbReference type="ARBA" id="ARBA00023328"/>
    </source>
</evidence>
<dbReference type="GO" id="GO:0000972">
    <property type="term" value="P:transcription-dependent tethering of RNA polymerase II gene DNA at nuclear periphery"/>
    <property type="evidence" value="ECO:0007669"/>
    <property type="project" value="TreeGrafter"/>
</dbReference>
<keyword evidence="19" id="KW-1185">Reference proteome</keyword>
<keyword evidence="5" id="KW-0158">Chromosome</keyword>
<dbReference type="GO" id="GO:0017056">
    <property type="term" value="F:structural constituent of nuclear pore"/>
    <property type="evidence" value="ECO:0007669"/>
    <property type="project" value="InterPro"/>
</dbReference>
<keyword evidence="4" id="KW-0813">Transport</keyword>
<dbReference type="FunFam" id="1.25.40.700:FF:000001">
    <property type="entry name" value="Nuclear pore complex protein"/>
    <property type="match status" value="1"/>
</dbReference>
<keyword evidence="11" id="KW-0539">Nucleus</keyword>
<evidence type="ECO:0000256" key="3">
    <source>
        <dbReference type="ARBA" id="ARBA00005569"/>
    </source>
</evidence>
<dbReference type="GO" id="GO:0048513">
    <property type="term" value="P:animal organ development"/>
    <property type="evidence" value="ECO:0007669"/>
    <property type="project" value="UniProtKB-ARBA"/>
</dbReference>
<evidence type="ECO:0000256" key="2">
    <source>
        <dbReference type="ARBA" id="ARBA00004629"/>
    </source>
</evidence>
<dbReference type="EMBL" id="KL447787">
    <property type="protein sequence ID" value="KFO77061.1"/>
    <property type="molecule type" value="Genomic_DNA"/>
</dbReference>
<evidence type="ECO:0000256" key="14">
    <source>
        <dbReference type="ARBA" id="ARBA00061981"/>
    </source>
</evidence>
<dbReference type="PANTHER" id="PTHR13405">
    <property type="entry name" value="NUCLEAR PORE COMPLEX PROTEIN NUP133"/>
    <property type="match status" value="1"/>
</dbReference>
<dbReference type="GO" id="GO:0006606">
    <property type="term" value="P:protein import into nucleus"/>
    <property type="evidence" value="ECO:0007669"/>
    <property type="project" value="TreeGrafter"/>
</dbReference>
<comment type="similarity">
    <text evidence="3">Belongs to the nucleoporin Nup133 family.</text>
</comment>
<keyword evidence="10" id="KW-0906">Nuclear pore complex</keyword>
<dbReference type="InterPro" id="IPR037624">
    <property type="entry name" value="Nup133-like"/>
</dbReference>
<dbReference type="SUPFAM" id="SSF117289">
    <property type="entry name" value="Nucleoporin domain"/>
    <property type="match status" value="1"/>
</dbReference>
<evidence type="ECO:0000256" key="15">
    <source>
        <dbReference type="ARBA" id="ARBA00068592"/>
    </source>
</evidence>
<evidence type="ECO:0000256" key="10">
    <source>
        <dbReference type="ARBA" id="ARBA00023132"/>
    </source>
</evidence>
<evidence type="ECO:0000256" key="9">
    <source>
        <dbReference type="ARBA" id="ARBA00023010"/>
    </source>
</evidence>
<dbReference type="GO" id="GO:0000776">
    <property type="term" value="C:kinetochore"/>
    <property type="evidence" value="ECO:0007669"/>
    <property type="project" value="UniProtKB-KW"/>
</dbReference>